<keyword evidence="2" id="KW-1185">Reference proteome</keyword>
<evidence type="ECO:0000313" key="2">
    <source>
        <dbReference type="Proteomes" id="UP000499080"/>
    </source>
</evidence>
<evidence type="ECO:0000313" key="1">
    <source>
        <dbReference type="EMBL" id="GBO15595.1"/>
    </source>
</evidence>
<reference evidence="1 2" key="1">
    <citation type="journal article" date="2019" name="Sci. Rep.">
        <title>Orb-weaving spider Araneus ventricosus genome elucidates the spidroin gene catalogue.</title>
        <authorList>
            <person name="Kono N."/>
            <person name="Nakamura H."/>
            <person name="Ohtoshi R."/>
            <person name="Moran D.A.P."/>
            <person name="Shinohara A."/>
            <person name="Yoshida Y."/>
            <person name="Fujiwara M."/>
            <person name="Mori M."/>
            <person name="Tomita M."/>
            <person name="Arakawa K."/>
        </authorList>
    </citation>
    <scope>NUCLEOTIDE SEQUENCE [LARGE SCALE GENOMIC DNA]</scope>
</reference>
<dbReference type="AlphaFoldDB" id="A0A4Y2URI3"/>
<name>A0A4Y2URI3_ARAVE</name>
<dbReference type="Proteomes" id="UP000499080">
    <property type="component" value="Unassembled WGS sequence"/>
</dbReference>
<comment type="caution">
    <text evidence="1">The sequence shown here is derived from an EMBL/GenBank/DDBJ whole genome shotgun (WGS) entry which is preliminary data.</text>
</comment>
<dbReference type="InterPro" id="IPR008042">
    <property type="entry name" value="Retrotrans_Pao"/>
</dbReference>
<organism evidence="1 2">
    <name type="scientific">Araneus ventricosus</name>
    <name type="common">Orbweaver spider</name>
    <name type="synonym">Epeira ventricosa</name>
    <dbReference type="NCBI Taxonomy" id="182803"/>
    <lineage>
        <taxon>Eukaryota</taxon>
        <taxon>Metazoa</taxon>
        <taxon>Ecdysozoa</taxon>
        <taxon>Arthropoda</taxon>
        <taxon>Chelicerata</taxon>
        <taxon>Arachnida</taxon>
        <taxon>Araneae</taxon>
        <taxon>Araneomorphae</taxon>
        <taxon>Entelegynae</taxon>
        <taxon>Araneoidea</taxon>
        <taxon>Araneidae</taxon>
        <taxon>Araneus</taxon>
    </lineage>
</organism>
<sequence>MESETALRHCSGMVFIHCQSELCEKHKNIKICALTKSQENYPTWVFQYLRKGICAMINLQSVCDNNTFLICSKYRVASIKSVTIVSQELAARLLLAQLTRKVLNALKLEIDQVLLWTDSLIVD</sequence>
<protein>
    <submittedName>
        <fullName evidence="1">Uncharacterized protein</fullName>
    </submittedName>
</protein>
<gene>
    <name evidence="1" type="ORF">AVEN_176587_1</name>
</gene>
<dbReference type="Pfam" id="PF05380">
    <property type="entry name" value="Peptidase_A17"/>
    <property type="match status" value="1"/>
</dbReference>
<dbReference type="EMBL" id="BGPR01039608">
    <property type="protein sequence ID" value="GBO15595.1"/>
    <property type="molecule type" value="Genomic_DNA"/>
</dbReference>
<proteinExistence type="predicted"/>
<accession>A0A4Y2URI3</accession>